<feature type="active site" description="Proton acceptor" evidence="15">
    <location>
        <position position="65"/>
    </location>
</feature>
<evidence type="ECO:0000256" key="18">
    <source>
        <dbReference type="PIRSR" id="PIRSR600823-4"/>
    </source>
</evidence>
<keyword evidence="5 20" id="KW-0964">Secreted</keyword>
<feature type="disulfide bond" evidence="19">
    <location>
        <begin position="67"/>
        <end position="72"/>
    </location>
</feature>
<comment type="function">
    <text evidence="2">Removal of H(2)O(2), oxidation of toxic reductants, biosynthesis and degradation of lignin, suberization, auxin catabolism, response to environmental stresses such as wounding, pathogen attack and oxidative stress. These functions might be dependent on each isozyme/isoform in each plant tissue.</text>
</comment>
<dbReference type="InterPro" id="IPR019794">
    <property type="entry name" value="Peroxidases_AS"/>
</dbReference>
<reference evidence="22 23" key="1">
    <citation type="submission" date="2019-12" db="EMBL/GenBank/DDBJ databases">
        <authorList>
            <person name="Scholz U."/>
            <person name="Mascher M."/>
            <person name="Fiebig A."/>
        </authorList>
    </citation>
    <scope>NUCLEOTIDE SEQUENCE</scope>
</reference>
<comment type="similarity">
    <text evidence="20">Belongs to the peroxidase family. Classical plant (class III) peroxidase subfamily.</text>
</comment>
<dbReference type="FunFam" id="1.10.520.10:FF:000008">
    <property type="entry name" value="Peroxidase"/>
    <property type="match status" value="1"/>
</dbReference>
<keyword evidence="9 17" id="KW-0106">Calcium</keyword>
<dbReference type="PRINTS" id="PR00458">
    <property type="entry name" value="PEROXIDASE"/>
</dbReference>
<dbReference type="PANTHER" id="PTHR31235">
    <property type="entry name" value="PEROXIDASE 25-RELATED"/>
    <property type="match status" value="1"/>
</dbReference>
<feature type="binding site" evidence="17">
    <location>
        <position position="248"/>
    </location>
    <ligand>
        <name>Ca(2+)</name>
        <dbReference type="ChEBI" id="CHEBI:29108"/>
        <label>2</label>
    </ligand>
</feature>
<dbReference type="EMBL" id="LR743591">
    <property type="protein sequence ID" value="CAA2618576.1"/>
    <property type="molecule type" value="Genomic_DNA"/>
</dbReference>
<comment type="catalytic activity">
    <reaction evidence="1 20">
        <text>2 a phenolic donor + H2O2 = 2 a phenolic radical donor + 2 H2O</text>
        <dbReference type="Rhea" id="RHEA:56136"/>
        <dbReference type="ChEBI" id="CHEBI:15377"/>
        <dbReference type="ChEBI" id="CHEBI:16240"/>
        <dbReference type="ChEBI" id="CHEBI:139520"/>
        <dbReference type="ChEBI" id="CHEBI:139521"/>
        <dbReference type="EC" id="1.11.1.7"/>
    </reaction>
</comment>
<evidence type="ECO:0000313" key="23">
    <source>
        <dbReference type="Proteomes" id="UP001189122"/>
    </source>
</evidence>
<keyword evidence="13" id="KW-0325">Glycoprotein</keyword>
<evidence type="ECO:0000259" key="21">
    <source>
        <dbReference type="PROSITE" id="PS50873"/>
    </source>
</evidence>
<evidence type="ECO:0000256" key="3">
    <source>
        <dbReference type="ARBA" id="ARBA00006873"/>
    </source>
</evidence>
<dbReference type="PROSITE" id="PS50873">
    <property type="entry name" value="PEROXIDASE_4"/>
    <property type="match status" value="1"/>
</dbReference>
<dbReference type="PROSITE" id="PS00435">
    <property type="entry name" value="PEROXIDASE_1"/>
    <property type="match status" value="1"/>
</dbReference>
<dbReference type="InterPro" id="IPR033905">
    <property type="entry name" value="Secretory_peroxidase"/>
</dbReference>
<dbReference type="GO" id="GO:0006979">
    <property type="term" value="P:response to oxidative stress"/>
    <property type="evidence" value="ECO:0007669"/>
    <property type="project" value="UniProtKB-UniRule"/>
</dbReference>
<dbReference type="CDD" id="cd00693">
    <property type="entry name" value="secretory_peroxidase"/>
    <property type="match status" value="1"/>
</dbReference>
<evidence type="ECO:0000256" key="4">
    <source>
        <dbReference type="ARBA" id="ARBA00012313"/>
    </source>
</evidence>
<dbReference type="InterPro" id="IPR000823">
    <property type="entry name" value="Peroxidase_pln"/>
</dbReference>
<keyword evidence="8 17" id="KW-0479">Metal-binding</keyword>
<dbReference type="Pfam" id="PF00141">
    <property type="entry name" value="peroxidase"/>
    <property type="match status" value="1"/>
</dbReference>
<dbReference type="SUPFAM" id="SSF48113">
    <property type="entry name" value="Heme-dependent peroxidases"/>
    <property type="match status" value="1"/>
</dbReference>
<dbReference type="GO" id="GO:0020037">
    <property type="term" value="F:heme binding"/>
    <property type="evidence" value="ECO:0007669"/>
    <property type="project" value="UniProtKB-UniRule"/>
</dbReference>
<evidence type="ECO:0000256" key="7">
    <source>
        <dbReference type="ARBA" id="ARBA00022617"/>
    </source>
</evidence>
<evidence type="ECO:0000256" key="9">
    <source>
        <dbReference type="ARBA" id="ARBA00022837"/>
    </source>
</evidence>
<feature type="signal peptide" evidence="20">
    <location>
        <begin position="1"/>
        <end position="23"/>
    </location>
</feature>
<feature type="disulfide bond" evidence="19">
    <location>
        <begin position="34"/>
        <end position="114"/>
    </location>
</feature>
<feature type="binding site" evidence="17">
    <location>
        <position position="256"/>
    </location>
    <ligand>
        <name>Ca(2+)</name>
        <dbReference type="ChEBI" id="CHEBI:29108"/>
        <label>2</label>
    </ligand>
</feature>
<feature type="disulfide bond" evidence="19">
    <location>
        <begin position="199"/>
        <end position="234"/>
    </location>
</feature>
<dbReference type="GO" id="GO:0046872">
    <property type="term" value="F:metal ion binding"/>
    <property type="evidence" value="ECO:0007669"/>
    <property type="project" value="UniProtKB-UniRule"/>
</dbReference>
<dbReference type="Proteomes" id="UP001189122">
    <property type="component" value="Unassembled WGS sequence"/>
</dbReference>
<feature type="binding site" evidence="17">
    <location>
        <position position="71"/>
    </location>
    <ligand>
        <name>Ca(2+)</name>
        <dbReference type="ChEBI" id="CHEBI:29108"/>
        <label>1</label>
    </ligand>
</feature>
<comment type="similarity">
    <text evidence="3">Belongs to the peroxidase family. Ascorbate peroxidase subfamily.</text>
</comment>
<dbReference type="InterPro" id="IPR010255">
    <property type="entry name" value="Haem_peroxidase_sf"/>
</dbReference>
<evidence type="ECO:0000256" key="20">
    <source>
        <dbReference type="RuleBase" id="RU362060"/>
    </source>
</evidence>
<keyword evidence="7 20" id="KW-0349">Heme</keyword>
<evidence type="ECO:0000256" key="19">
    <source>
        <dbReference type="PIRSR" id="PIRSR600823-5"/>
    </source>
</evidence>
<feature type="binding site" description="axial binding residue" evidence="17">
    <location>
        <position position="192"/>
    </location>
    <ligand>
        <name>heme b</name>
        <dbReference type="ChEBI" id="CHEBI:60344"/>
    </ligand>
    <ligandPart>
        <name>Fe</name>
        <dbReference type="ChEBI" id="CHEBI:18248"/>
    </ligandPart>
</feature>
<organism evidence="22">
    <name type="scientific">Spirodela intermedia</name>
    <name type="common">Intermediate duckweed</name>
    <dbReference type="NCBI Taxonomy" id="51605"/>
    <lineage>
        <taxon>Eukaryota</taxon>
        <taxon>Viridiplantae</taxon>
        <taxon>Streptophyta</taxon>
        <taxon>Embryophyta</taxon>
        <taxon>Tracheophyta</taxon>
        <taxon>Spermatophyta</taxon>
        <taxon>Magnoliopsida</taxon>
        <taxon>Liliopsida</taxon>
        <taxon>Araceae</taxon>
        <taxon>Lemnoideae</taxon>
        <taxon>Spirodela</taxon>
    </lineage>
</organism>
<feature type="binding site" evidence="17">
    <location>
        <position position="66"/>
    </location>
    <ligand>
        <name>Ca(2+)</name>
        <dbReference type="ChEBI" id="CHEBI:29108"/>
        <label>1</label>
    </ligand>
</feature>
<evidence type="ECO:0000256" key="5">
    <source>
        <dbReference type="ARBA" id="ARBA00022525"/>
    </source>
</evidence>
<evidence type="ECO:0000256" key="16">
    <source>
        <dbReference type="PIRSR" id="PIRSR600823-2"/>
    </source>
</evidence>
<evidence type="ECO:0000256" key="11">
    <source>
        <dbReference type="ARBA" id="ARBA00023004"/>
    </source>
</evidence>
<keyword evidence="11 17" id="KW-0408">Iron</keyword>
<keyword evidence="23" id="KW-1185">Reference proteome</keyword>
<dbReference type="InterPro" id="IPR002016">
    <property type="entry name" value="Haem_peroxidase"/>
</dbReference>
<feature type="binding site" evidence="17">
    <location>
        <position position="193"/>
    </location>
    <ligand>
        <name>Ca(2+)</name>
        <dbReference type="ChEBI" id="CHEBI:29108"/>
        <label>2</label>
    </ligand>
</feature>
<evidence type="ECO:0000256" key="13">
    <source>
        <dbReference type="ARBA" id="ARBA00023180"/>
    </source>
</evidence>
<feature type="binding site" evidence="17">
    <location>
        <position position="75"/>
    </location>
    <ligand>
        <name>Ca(2+)</name>
        <dbReference type="ChEBI" id="CHEBI:29108"/>
        <label>1</label>
    </ligand>
</feature>
<dbReference type="AlphaFoldDB" id="A0A7I8ILK1"/>
<evidence type="ECO:0000256" key="17">
    <source>
        <dbReference type="PIRSR" id="PIRSR600823-3"/>
    </source>
</evidence>
<dbReference type="PROSITE" id="PS00436">
    <property type="entry name" value="PEROXIDASE_2"/>
    <property type="match status" value="1"/>
</dbReference>
<evidence type="ECO:0000256" key="6">
    <source>
        <dbReference type="ARBA" id="ARBA00022559"/>
    </source>
</evidence>
<sequence>MGRLSLLPSLALSLLFVLGSAEAQLRVGFYSRSCPHAESIITEEIDRAIRVAPSIGGPLLRLFFHDCFVRGCDASLLLNSTSASNPTEKDAPPNQFLRGFALVDRIKARLERACPSTVSCADILALIARDVVHADQGPFWEVPTGRRDGSVSIDTEALRLLPAFSANISTLKSQFDDVGLDAKDLVLLSGGHTIGNAHCFTFTGRLYNFSGRGDNSDTDPSLERNYLAKLRAKCAQGTSDALKLVEMDPGSFTTFDNSYFKLVAKRRGLFQSDAALLDDADTRSHVIRLAESDNSVFFREFAEAMVNMGNIAVLTGSQGEIRKNCARVN</sequence>
<evidence type="ECO:0000256" key="15">
    <source>
        <dbReference type="PIRSR" id="PIRSR600823-1"/>
    </source>
</evidence>
<dbReference type="GO" id="GO:0140825">
    <property type="term" value="F:lactoperoxidase activity"/>
    <property type="evidence" value="ECO:0007669"/>
    <property type="project" value="UniProtKB-EC"/>
</dbReference>
<proteinExistence type="inferred from homology"/>
<feature type="domain" description="Plant heme peroxidase family profile" evidence="21">
    <location>
        <begin position="24"/>
        <end position="329"/>
    </location>
</feature>
<dbReference type="GO" id="GO:0005576">
    <property type="term" value="C:extracellular region"/>
    <property type="evidence" value="ECO:0007669"/>
    <property type="project" value="UniProtKB-SubCell"/>
</dbReference>
<comment type="cofactor">
    <cofactor evidence="17 20">
        <name>heme b</name>
        <dbReference type="ChEBI" id="CHEBI:60344"/>
    </cofactor>
    <text evidence="17 20">Binds 1 heme b (iron(II)-protoporphyrin IX) group per subunit.</text>
</comment>
<accession>A0A7I8ILK1</accession>
<feature type="disulfide bond" evidence="19">
    <location>
        <begin position="120"/>
        <end position="325"/>
    </location>
</feature>
<dbReference type="FunFam" id="1.10.420.10:FF:000008">
    <property type="entry name" value="Peroxidase"/>
    <property type="match status" value="1"/>
</dbReference>
<keyword evidence="14 20" id="KW-0376">Hydrogen peroxide</keyword>
<evidence type="ECO:0000256" key="14">
    <source>
        <dbReference type="ARBA" id="ARBA00023324"/>
    </source>
</evidence>
<evidence type="ECO:0000256" key="12">
    <source>
        <dbReference type="ARBA" id="ARBA00023157"/>
    </source>
</evidence>
<feature type="binding site" evidence="17">
    <location>
        <position position="88"/>
    </location>
    <ligand>
        <name>Ca(2+)</name>
        <dbReference type="ChEBI" id="CHEBI:29108"/>
        <label>1</label>
    </ligand>
</feature>
<gene>
    <name evidence="22" type="ORF">SI7747_04004743</name>
</gene>
<dbReference type="GO" id="GO:0042744">
    <property type="term" value="P:hydrogen peroxide catabolic process"/>
    <property type="evidence" value="ECO:0007669"/>
    <property type="project" value="UniProtKB-KW"/>
</dbReference>
<evidence type="ECO:0000256" key="10">
    <source>
        <dbReference type="ARBA" id="ARBA00023002"/>
    </source>
</evidence>
<name>A0A7I8ILK1_SPIIN</name>
<dbReference type="PRINTS" id="PR00461">
    <property type="entry name" value="PLPEROXIDASE"/>
</dbReference>
<dbReference type="Gene3D" id="1.10.420.10">
    <property type="entry name" value="Peroxidase, domain 2"/>
    <property type="match status" value="1"/>
</dbReference>
<evidence type="ECO:0000256" key="1">
    <source>
        <dbReference type="ARBA" id="ARBA00000189"/>
    </source>
</evidence>
<dbReference type="EMBL" id="CACRZD030000004">
    <property type="protein sequence ID" value="CAA6658296.1"/>
    <property type="molecule type" value="Genomic_DNA"/>
</dbReference>
<keyword evidence="20" id="KW-0732">Signal</keyword>
<evidence type="ECO:0000313" key="22">
    <source>
        <dbReference type="EMBL" id="CAA2618576.1"/>
    </source>
</evidence>
<dbReference type="InterPro" id="IPR019793">
    <property type="entry name" value="Peroxidases_heam-ligand_BS"/>
</dbReference>
<dbReference type="EC" id="1.11.1.7" evidence="4 20"/>
<keyword evidence="12 19" id="KW-1015">Disulfide bond</keyword>
<feature type="site" description="Transition state stabilizer" evidence="18">
    <location>
        <position position="61"/>
    </location>
</feature>
<protein>
    <recommendedName>
        <fullName evidence="4 20">Peroxidase</fullName>
        <ecNumber evidence="4 20">1.11.1.7</ecNumber>
    </recommendedName>
</protein>
<feature type="chain" id="PRO_5029942085" description="Peroxidase" evidence="20">
    <location>
        <begin position="24"/>
        <end position="329"/>
    </location>
</feature>
<feature type="binding site" evidence="17">
    <location>
        <position position="73"/>
    </location>
    <ligand>
        <name>Ca(2+)</name>
        <dbReference type="ChEBI" id="CHEBI:29108"/>
        <label>1</label>
    </ligand>
</feature>
<keyword evidence="6 20" id="KW-0575">Peroxidase</keyword>
<evidence type="ECO:0000256" key="2">
    <source>
        <dbReference type="ARBA" id="ARBA00002322"/>
    </source>
</evidence>
<feature type="binding site" evidence="16">
    <location>
        <position position="162"/>
    </location>
    <ligand>
        <name>substrate</name>
    </ligand>
</feature>
<keyword evidence="10 20" id="KW-0560">Oxidoreductase</keyword>
<feature type="binding site" evidence="17">
    <location>
        <position position="69"/>
    </location>
    <ligand>
        <name>Ca(2+)</name>
        <dbReference type="ChEBI" id="CHEBI:29108"/>
        <label>1</label>
    </ligand>
</feature>
<comment type="subcellular location">
    <subcellularLocation>
        <location evidence="20">Secreted</location>
    </subcellularLocation>
</comment>
<dbReference type="Gene3D" id="1.10.520.10">
    <property type="match status" value="1"/>
</dbReference>
<evidence type="ECO:0000256" key="8">
    <source>
        <dbReference type="ARBA" id="ARBA00022723"/>
    </source>
</evidence>
<comment type="cofactor">
    <cofactor evidence="17 20">
        <name>Ca(2+)</name>
        <dbReference type="ChEBI" id="CHEBI:29108"/>
    </cofactor>
    <text evidence="17 20">Binds 2 calcium ions per subunit.</text>
</comment>